<evidence type="ECO:0000256" key="1">
    <source>
        <dbReference type="SAM" id="SignalP"/>
    </source>
</evidence>
<dbReference type="GeneID" id="78527422"/>
<dbReference type="PROSITE" id="PS51257">
    <property type="entry name" value="PROKAR_LIPOPROTEIN"/>
    <property type="match status" value="1"/>
</dbReference>
<keyword evidence="1" id="KW-0732">Signal</keyword>
<sequence length="309" mass="32966">MVRSAAIIGAGMAGLACATRLAAAGCAVRLFDKGRRPGGRMASKSLSAGGHDFAFDYGAQYLTARDPAFLAQVTDWEGAGIIARWPAAGEDAWVGVPSMAAIVAHMAEKQDVRWSTHIRAVERDAAGWILIDDEGREGPFDALVLAIPAEQVPPLIASHDPSLAERAMACPSGPCWTVMLGFETRLAVADIADIRDPIDWAARHSAKPGHDGGEAWTIHAAPDWSRHHLESDRETVVAALLHAFEEQTGPLPEPVHAAAHRWRYARSGKTGIGAYSRPEIGLAACGDWLIAPRVESAWLSGRQAAKALL</sequence>
<evidence type="ECO:0000313" key="3">
    <source>
        <dbReference type="EMBL" id="GAN13764.1"/>
    </source>
</evidence>
<dbReference type="PRINTS" id="PR00419">
    <property type="entry name" value="ADXRDTASE"/>
</dbReference>
<feature type="chain" id="PRO_5002199938" evidence="1">
    <location>
        <begin position="19"/>
        <end position="309"/>
    </location>
</feature>
<dbReference type="AlphaFoldDB" id="A0A0C9N2N1"/>
<feature type="domain" description="Amine oxidase" evidence="2">
    <location>
        <begin position="89"/>
        <end position="309"/>
    </location>
</feature>
<evidence type="ECO:0000259" key="2">
    <source>
        <dbReference type="Pfam" id="PF01593"/>
    </source>
</evidence>
<gene>
    <name evidence="3" type="ORF">SP6_26_00270</name>
</gene>
<dbReference type="Gene3D" id="3.50.50.60">
    <property type="entry name" value="FAD/NAD(P)-binding domain"/>
    <property type="match status" value="1"/>
</dbReference>
<dbReference type="PANTHER" id="PTHR16128">
    <property type="entry name" value="FAD/NAD(P)-BINDING OXIDOREDUCTASE FAMILY PROTEIN"/>
    <property type="match status" value="1"/>
</dbReference>
<protein>
    <submittedName>
        <fullName evidence="3">DNA, contig: SP626</fullName>
    </submittedName>
</protein>
<dbReference type="InterPro" id="IPR002937">
    <property type="entry name" value="Amino_oxidase"/>
</dbReference>
<organism evidence="3 4">
    <name type="scientific">Sphingomonas paucimobilis NBRC 13935</name>
    <dbReference type="NCBI Taxonomy" id="1219050"/>
    <lineage>
        <taxon>Bacteria</taxon>
        <taxon>Pseudomonadati</taxon>
        <taxon>Pseudomonadota</taxon>
        <taxon>Alphaproteobacteria</taxon>
        <taxon>Sphingomonadales</taxon>
        <taxon>Sphingomonadaceae</taxon>
        <taxon>Sphingomonas</taxon>
    </lineage>
</organism>
<evidence type="ECO:0000313" key="4">
    <source>
        <dbReference type="Proteomes" id="UP000032025"/>
    </source>
</evidence>
<dbReference type="RefSeq" id="WP_007406002.1">
    <property type="nucleotide sequence ID" value="NZ_BBJS01000026.1"/>
</dbReference>
<dbReference type="Gene3D" id="3.90.660.10">
    <property type="match status" value="1"/>
</dbReference>
<dbReference type="Pfam" id="PF01593">
    <property type="entry name" value="Amino_oxidase"/>
    <property type="match status" value="1"/>
</dbReference>
<proteinExistence type="predicted"/>
<dbReference type="Pfam" id="PF13450">
    <property type="entry name" value="NAD_binding_8"/>
    <property type="match status" value="1"/>
</dbReference>
<reference evidence="3 4" key="1">
    <citation type="submission" date="2014-08" db="EMBL/GenBank/DDBJ databases">
        <title>Whole genome shotgun sequence of Sphingomonas paucimobilis NBRC 13935.</title>
        <authorList>
            <person name="Hosoyama A."/>
            <person name="Hashimoto M."/>
            <person name="Hosoyama Y."/>
            <person name="Noguchi M."/>
            <person name="Uohara A."/>
            <person name="Ohji S."/>
            <person name="Katano-Makiyama Y."/>
            <person name="Ichikawa N."/>
            <person name="Kimura A."/>
            <person name="Yamazoe A."/>
            <person name="Fujita N."/>
        </authorList>
    </citation>
    <scope>NUCLEOTIDE SEQUENCE [LARGE SCALE GENOMIC DNA]</scope>
    <source>
        <strain evidence="3 4">NBRC 13935</strain>
    </source>
</reference>
<dbReference type="InterPro" id="IPR036188">
    <property type="entry name" value="FAD/NAD-bd_sf"/>
</dbReference>
<feature type="signal peptide" evidence="1">
    <location>
        <begin position="1"/>
        <end position="18"/>
    </location>
</feature>
<comment type="caution">
    <text evidence="3">The sequence shown here is derived from an EMBL/GenBank/DDBJ whole genome shotgun (WGS) entry which is preliminary data.</text>
</comment>
<name>A0A0C9N2N1_SPHPI</name>
<dbReference type="SUPFAM" id="SSF51905">
    <property type="entry name" value="FAD/NAD(P)-binding domain"/>
    <property type="match status" value="1"/>
</dbReference>
<keyword evidence="4" id="KW-1185">Reference proteome</keyword>
<accession>A0A0C9N2N1</accession>
<dbReference type="PANTHER" id="PTHR16128:SF5">
    <property type="entry name" value="FAD_NAD(P)-BINDING OXIDOREDUCTASE FAMILY PROTEIN"/>
    <property type="match status" value="1"/>
</dbReference>
<dbReference type="Proteomes" id="UP000032025">
    <property type="component" value="Unassembled WGS sequence"/>
</dbReference>
<dbReference type="EMBL" id="BBJS01000026">
    <property type="protein sequence ID" value="GAN13764.1"/>
    <property type="molecule type" value="Genomic_DNA"/>
</dbReference>
<dbReference type="GO" id="GO:0016491">
    <property type="term" value="F:oxidoreductase activity"/>
    <property type="evidence" value="ECO:0007669"/>
    <property type="project" value="InterPro"/>
</dbReference>